<sequence>MMPDERPPEPEPFADDLVVAFTEGDHEDGNALAGPLSEIFAVDVTTAVGRCAGCGTDGPIAQLHVYGPGPGLVARCPHCRQVVLRLVRGADAAWLDLRGAVSLRISVGE</sequence>
<gene>
    <name evidence="1" type="ORF">GCM10009839_34580</name>
</gene>
<organism evidence="1 2">
    <name type="scientific">Catenulispora yoronensis</name>
    <dbReference type="NCBI Taxonomy" id="450799"/>
    <lineage>
        <taxon>Bacteria</taxon>
        <taxon>Bacillati</taxon>
        <taxon>Actinomycetota</taxon>
        <taxon>Actinomycetes</taxon>
        <taxon>Catenulisporales</taxon>
        <taxon>Catenulisporaceae</taxon>
        <taxon>Catenulispora</taxon>
    </lineage>
</organism>
<accession>A0ABP5FQ23</accession>
<keyword evidence="2" id="KW-1185">Reference proteome</keyword>
<evidence type="ECO:0000313" key="1">
    <source>
        <dbReference type="EMBL" id="GAA2031683.1"/>
    </source>
</evidence>
<dbReference type="InterPro" id="IPR045423">
    <property type="entry name" value="DUF6510"/>
</dbReference>
<comment type="caution">
    <text evidence="1">The sequence shown here is derived from an EMBL/GenBank/DDBJ whole genome shotgun (WGS) entry which is preliminary data.</text>
</comment>
<reference evidence="2" key="1">
    <citation type="journal article" date="2019" name="Int. J. Syst. Evol. Microbiol.">
        <title>The Global Catalogue of Microorganisms (GCM) 10K type strain sequencing project: providing services to taxonomists for standard genome sequencing and annotation.</title>
        <authorList>
            <consortium name="The Broad Institute Genomics Platform"/>
            <consortium name="The Broad Institute Genome Sequencing Center for Infectious Disease"/>
            <person name="Wu L."/>
            <person name="Ma J."/>
        </authorList>
    </citation>
    <scope>NUCLEOTIDE SEQUENCE [LARGE SCALE GENOMIC DNA]</scope>
    <source>
        <strain evidence="2">JCM 16014</strain>
    </source>
</reference>
<dbReference type="EMBL" id="BAAAQN010000018">
    <property type="protein sequence ID" value="GAA2031683.1"/>
    <property type="molecule type" value="Genomic_DNA"/>
</dbReference>
<dbReference type="Pfam" id="PF20120">
    <property type="entry name" value="DUF6510"/>
    <property type="match status" value="1"/>
</dbReference>
<protein>
    <submittedName>
        <fullName evidence="1">Uncharacterized protein</fullName>
    </submittedName>
</protein>
<proteinExistence type="predicted"/>
<dbReference type="RefSeq" id="WP_425559197.1">
    <property type="nucleotide sequence ID" value="NZ_BAAAQN010000018.1"/>
</dbReference>
<name>A0ABP5FQ23_9ACTN</name>
<evidence type="ECO:0000313" key="2">
    <source>
        <dbReference type="Proteomes" id="UP001500751"/>
    </source>
</evidence>
<dbReference type="Proteomes" id="UP001500751">
    <property type="component" value="Unassembled WGS sequence"/>
</dbReference>